<evidence type="ECO:0000313" key="1">
    <source>
        <dbReference type="EMBL" id="VFQ79969.1"/>
    </source>
</evidence>
<name>A0A484LUU3_9ASTE</name>
<dbReference type="Proteomes" id="UP000595140">
    <property type="component" value="Unassembled WGS sequence"/>
</dbReference>
<accession>A0A484LUU3</accession>
<reference evidence="1 2" key="1">
    <citation type="submission" date="2018-04" db="EMBL/GenBank/DDBJ databases">
        <authorList>
            <person name="Vogel A."/>
        </authorList>
    </citation>
    <scope>NUCLEOTIDE SEQUENCE [LARGE SCALE GENOMIC DNA]</scope>
</reference>
<protein>
    <submittedName>
        <fullName evidence="1">Uncharacterized protein</fullName>
    </submittedName>
</protein>
<dbReference type="AlphaFoldDB" id="A0A484LUU3"/>
<gene>
    <name evidence="1" type="ORF">CCAM_LOCUS21745</name>
</gene>
<proteinExistence type="predicted"/>
<sequence length="83" mass="9511">MGGGGIVRSLFWVPKGIPQSSHHIMGKQTYVSTRLMIGIERCLRVAGTITGCTGWKRYTSLMHGRRRRCIHWMVTNRCTCCWK</sequence>
<keyword evidence="2" id="KW-1185">Reference proteome</keyword>
<dbReference type="EMBL" id="OOIL02002033">
    <property type="protein sequence ID" value="VFQ79969.1"/>
    <property type="molecule type" value="Genomic_DNA"/>
</dbReference>
<evidence type="ECO:0000313" key="2">
    <source>
        <dbReference type="Proteomes" id="UP000595140"/>
    </source>
</evidence>
<organism evidence="1 2">
    <name type="scientific">Cuscuta campestris</name>
    <dbReference type="NCBI Taxonomy" id="132261"/>
    <lineage>
        <taxon>Eukaryota</taxon>
        <taxon>Viridiplantae</taxon>
        <taxon>Streptophyta</taxon>
        <taxon>Embryophyta</taxon>
        <taxon>Tracheophyta</taxon>
        <taxon>Spermatophyta</taxon>
        <taxon>Magnoliopsida</taxon>
        <taxon>eudicotyledons</taxon>
        <taxon>Gunneridae</taxon>
        <taxon>Pentapetalae</taxon>
        <taxon>asterids</taxon>
        <taxon>lamiids</taxon>
        <taxon>Solanales</taxon>
        <taxon>Convolvulaceae</taxon>
        <taxon>Cuscuteae</taxon>
        <taxon>Cuscuta</taxon>
        <taxon>Cuscuta subgen. Grammica</taxon>
        <taxon>Cuscuta sect. Cleistogrammica</taxon>
    </lineage>
</organism>